<feature type="compositionally biased region" description="Low complexity" evidence="1">
    <location>
        <begin position="118"/>
        <end position="127"/>
    </location>
</feature>
<protein>
    <submittedName>
        <fullName evidence="2">Nipped-B-like protein</fullName>
    </submittedName>
</protein>
<keyword evidence="3" id="KW-1185">Reference proteome</keyword>
<dbReference type="EMBL" id="BQNB010016450">
    <property type="protein sequence ID" value="GJT51956.1"/>
    <property type="molecule type" value="Genomic_DNA"/>
</dbReference>
<name>A0ABQ5EM21_9ASTR</name>
<dbReference type="InterPro" id="IPR012442">
    <property type="entry name" value="DUF1645_plant"/>
</dbReference>
<comment type="caution">
    <text evidence="2">The sequence shown here is derived from an EMBL/GenBank/DDBJ whole genome shotgun (WGS) entry which is preliminary data.</text>
</comment>
<evidence type="ECO:0000256" key="1">
    <source>
        <dbReference type="SAM" id="MobiDB-lite"/>
    </source>
</evidence>
<reference evidence="2" key="1">
    <citation type="journal article" date="2022" name="Int. J. Mol. Sci.">
        <title>Draft Genome of Tanacetum Coccineum: Genomic Comparison of Closely Related Tanacetum-Family Plants.</title>
        <authorList>
            <person name="Yamashiro T."/>
            <person name="Shiraishi A."/>
            <person name="Nakayama K."/>
            <person name="Satake H."/>
        </authorList>
    </citation>
    <scope>NUCLEOTIDE SEQUENCE</scope>
</reference>
<dbReference type="PANTHER" id="PTHR33095:SF123">
    <property type="entry name" value="HMG BOX DOMAIN-CONTAINING PROTEIN"/>
    <property type="match status" value="1"/>
</dbReference>
<accession>A0ABQ5EM21</accession>
<feature type="region of interest" description="Disordered" evidence="1">
    <location>
        <begin position="80"/>
        <end position="150"/>
    </location>
</feature>
<dbReference type="PANTHER" id="PTHR33095">
    <property type="entry name" value="OS07G0619500 PROTEIN"/>
    <property type="match status" value="1"/>
</dbReference>
<evidence type="ECO:0000313" key="2">
    <source>
        <dbReference type="EMBL" id="GJT51956.1"/>
    </source>
</evidence>
<organism evidence="2 3">
    <name type="scientific">Tanacetum coccineum</name>
    <dbReference type="NCBI Taxonomy" id="301880"/>
    <lineage>
        <taxon>Eukaryota</taxon>
        <taxon>Viridiplantae</taxon>
        <taxon>Streptophyta</taxon>
        <taxon>Embryophyta</taxon>
        <taxon>Tracheophyta</taxon>
        <taxon>Spermatophyta</taxon>
        <taxon>Magnoliopsida</taxon>
        <taxon>eudicotyledons</taxon>
        <taxon>Gunneridae</taxon>
        <taxon>Pentapetalae</taxon>
        <taxon>asterids</taxon>
        <taxon>campanulids</taxon>
        <taxon>Asterales</taxon>
        <taxon>Asteraceae</taxon>
        <taxon>Asteroideae</taxon>
        <taxon>Anthemideae</taxon>
        <taxon>Anthemidinae</taxon>
        <taxon>Tanacetum</taxon>
    </lineage>
</organism>
<gene>
    <name evidence="2" type="ORF">Tco_0978113</name>
</gene>
<reference evidence="2" key="2">
    <citation type="submission" date="2022-01" db="EMBL/GenBank/DDBJ databases">
        <authorList>
            <person name="Yamashiro T."/>
            <person name="Shiraishi A."/>
            <person name="Satake H."/>
            <person name="Nakayama K."/>
        </authorList>
    </citation>
    <scope>NUCLEOTIDE SEQUENCE</scope>
</reference>
<dbReference type="Proteomes" id="UP001151760">
    <property type="component" value="Unassembled WGS sequence"/>
</dbReference>
<dbReference type="Pfam" id="PF07816">
    <property type="entry name" value="DUF1645"/>
    <property type="match status" value="1"/>
</dbReference>
<evidence type="ECO:0000313" key="3">
    <source>
        <dbReference type="Proteomes" id="UP001151760"/>
    </source>
</evidence>
<proteinExistence type="predicted"/>
<sequence>MNQNPQIDDNLTFCPSFNCYTTSSSSSAAAIKISNSLLPEHDNEFNFVIEEDDNHLSPTVYPLFNQKEENCDTLQNLFITEREDDQEHDTSSSDEEDEDEGNEENRGAVFCVWKGKSDTSSSSVSLSKCKKSRSTGSGSKRWRIRDLLRRSNSEGKEPAIMLVSHHNNNNKKVSVEKVKRNSSVEGNNVNNGRSKPSVHEIFYVQNRAKTQDGKRRSYLPYRQGLVGFFTNVNGKGKSFPF</sequence>
<feature type="compositionally biased region" description="Acidic residues" evidence="1">
    <location>
        <begin position="82"/>
        <end position="102"/>
    </location>
</feature>